<comment type="caution">
    <text evidence="2">The sequence shown here is derived from an EMBL/GenBank/DDBJ whole genome shotgun (WGS) entry which is preliminary data.</text>
</comment>
<feature type="compositionally biased region" description="Acidic residues" evidence="1">
    <location>
        <begin position="113"/>
        <end position="123"/>
    </location>
</feature>
<dbReference type="EMBL" id="RSCE01000016">
    <property type="protein sequence ID" value="RSH77372.1"/>
    <property type="molecule type" value="Genomic_DNA"/>
</dbReference>
<evidence type="ECO:0000256" key="1">
    <source>
        <dbReference type="SAM" id="MobiDB-lite"/>
    </source>
</evidence>
<feature type="region of interest" description="Disordered" evidence="1">
    <location>
        <begin position="104"/>
        <end position="125"/>
    </location>
</feature>
<name>A0A427XEW7_9TREE</name>
<evidence type="ECO:0000313" key="3">
    <source>
        <dbReference type="Proteomes" id="UP000279236"/>
    </source>
</evidence>
<keyword evidence="3" id="KW-1185">Reference proteome</keyword>
<accession>A0A427XEW7</accession>
<evidence type="ECO:0000313" key="2">
    <source>
        <dbReference type="EMBL" id="RSH77372.1"/>
    </source>
</evidence>
<dbReference type="Proteomes" id="UP000279236">
    <property type="component" value="Unassembled WGS sequence"/>
</dbReference>
<protein>
    <submittedName>
        <fullName evidence="2">Uncharacterized protein</fullName>
    </submittedName>
</protein>
<proteinExistence type="predicted"/>
<dbReference type="AlphaFoldDB" id="A0A427XEW7"/>
<gene>
    <name evidence="2" type="ORF">EHS24_003332</name>
</gene>
<feature type="compositionally biased region" description="Pro residues" evidence="1">
    <location>
        <begin position="28"/>
        <end position="38"/>
    </location>
</feature>
<reference evidence="2 3" key="1">
    <citation type="submission" date="2018-11" db="EMBL/GenBank/DDBJ databases">
        <title>Genome sequence of Apiotrichum porosum DSM 27194.</title>
        <authorList>
            <person name="Aliyu H."/>
            <person name="Gorte O."/>
            <person name="Ochsenreither K."/>
        </authorList>
    </citation>
    <scope>NUCLEOTIDE SEQUENCE [LARGE SCALE GENOMIC DNA]</scope>
    <source>
        <strain evidence="2 3">DSM 27194</strain>
    </source>
</reference>
<dbReference type="STRING" id="105984.A0A427XEW7"/>
<dbReference type="RefSeq" id="XP_028472519.1">
    <property type="nucleotide sequence ID" value="XM_028619023.1"/>
</dbReference>
<feature type="region of interest" description="Disordered" evidence="1">
    <location>
        <begin position="1"/>
        <end position="41"/>
    </location>
</feature>
<organism evidence="2 3">
    <name type="scientific">Apiotrichum porosum</name>
    <dbReference type="NCBI Taxonomy" id="105984"/>
    <lineage>
        <taxon>Eukaryota</taxon>
        <taxon>Fungi</taxon>
        <taxon>Dikarya</taxon>
        <taxon>Basidiomycota</taxon>
        <taxon>Agaricomycotina</taxon>
        <taxon>Tremellomycetes</taxon>
        <taxon>Trichosporonales</taxon>
        <taxon>Trichosporonaceae</taxon>
        <taxon>Apiotrichum</taxon>
    </lineage>
</organism>
<dbReference type="GeneID" id="39587875"/>
<sequence>MLKAEEAQQRVCAPRNAAPASGVLNRFHPPPRPLPSTPPTSNIIPHMLPSTTTIPLLPSTLLATAAHCTLYHPKLSSDREMTSSNPKEFLVFELQGFEIVHLNPKAQEKETEQEKEDVDEVEDDDHHGFGGALPLVDEDENPHDAPINGNIAESEDDQEERARRVDGLSKFLKHMDVLETRECGKNCGGKYQHQPSVILHVTPNLLCIVGAKSPGIHYCLSWRHRQTTKVTDDLFNVAFDERLVPCDKMGDPYCLPCLEHIDSAKTTPETILHIQRTRLASIRDRDVRKFEKLAAKLGRQQQPLSTPLTQRDIDAAPWLRGADILPLGLSPSLSSTPSSSGSGKCSNRMAEYADKRAVLSVNRASVDQVALVRLTERGKICLSHTADGIRVVPLAYNKGKRGLFGVFFDLYLVGVSAHQAGADPRVLDEIADLLKSMNAVNVMYAKPHLATRQTLDLAQRLEGAFGKESTATVTGWPQDRPTVGARLIPVADTLGKYNRITGRLAHYPSVLWVADLEASHLTDFIGVIDELELRENCAIPRCTDSRFPAVWWEATEAEMLVLAQRALFRAVDLCDGGAKRRQAGKPPVEYEGISVLTVVFSWCLHHTRHGGRDILSGLPFHFSCAPLSPTLVAHITHGTPFASGFTTRTPNTLSQFEEARCNIRPEPITSNWLSSDWRYAGLLHFFSTIQPMVQHRLGKWQANGHLRDLVLPATFTMSSATEAGYRGRLPQELARLLRARSRACSPPRQGGGPRAVDAHGVLYARPVRRVRARTPRRHGWCPSPWCGRILDVRSPHLNKMTRGNLPPKAVFSAQWARKLFIEGLNARMAFFEAGVQEEHDHRANDERLGREQQERRYREERRKRARELREVEERRLELLELHGHVDLDKIYQELKTIDENRPPQGPYIRVPATEAEWQAHRQTLAAINCPVVDARGAPLAANTTWQPSLPRHMSRPASRREPCTLAEFDEWEEERKLYRERLRDLIGDVWYVHSLLRVEIASECTAHRPVLHARRAPLESSGLLLLVV</sequence>
<feature type="region of interest" description="Disordered" evidence="1">
    <location>
        <begin position="837"/>
        <end position="862"/>
    </location>
</feature>